<evidence type="ECO:0000313" key="4">
    <source>
        <dbReference type="Proteomes" id="UP000027982"/>
    </source>
</evidence>
<dbReference type="EMBL" id="CP007139">
    <property type="protein sequence ID" value="AIE83893.1"/>
    <property type="molecule type" value="Genomic_DNA"/>
</dbReference>
<keyword evidence="2" id="KW-0732">Signal</keyword>
<dbReference type="AlphaFoldDB" id="A0A068NJX3"/>
<accession>A0A068NJX3</accession>
<dbReference type="KEGG" id="fgi:OP10G_0525"/>
<evidence type="ECO:0008006" key="5">
    <source>
        <dbReference type="Google" id="ProtNLM"/>
    </source>
</evidence>
<evidence type="ECO:0000256" key="1">
    <source>
        <dbReference type="SAM" id="MobiDB-lite"/>
    </source>
</evidence>
<dbReference type="HOGENOM" id="CLU_2734085_0_0_0"/>
<evidence type="ECO:0000313" key="3">
    <source>
        <dbReference type="EMBL" id="AIE83893.1"/>
    </source>
</evidence>
<protein>
    <recommendedName>
        <fullName evidence="5">Lipoprotein</fullName>
    </recommendedName>
</protein>
<feature type="compositionally biased region" description="Polar residues" evidence="1">
    <location>
        <begin position="36"/>
        <end position="45"/>
    </location>
</feature>
<proteinExistence type="predicted"/>
<sequence>MTKYKLFAAALLSLPLFGCGAEDDGKVLTADQQRSMMEQTQKNNPNMPPEAKAAQARMAQLGSNMADKKGK</sequence>
<feature type="signal peptide" evidence="2">
    <location>
        <begin position="1"/>
        <end position="21"/>
    </location>
</feature>
<evidence type="ECO:0000256" key="2">
    <source>
        <dbReference type="SAM" id="SignalP"/>
    </source>
</evidence>
<name>A0A068NJX3_FIMGI</name>
<dbReference type="RefSeq" id="WP_025227449.1">
    <property type="nucleotide sequence ID" value="NZ_CP007139.1"/>
</dbReference>
<organism evidence="3 4">
    <name type="scientific">Fimbriimonas ginsengisoli Gsoil 348</name>
    <dbReference type="NCBI Taxonomy" id="661478"/>
    <lineage>
        <taxon>Bacteria</taxon>
        <taxon>Bacillati</taxon>
        <taxon>Armatimonadota</taxon>
        <taxon>Fimbriimonadia</taxon>
        <taxon>Fimbriimonadales</taxon>
        <taxon>Fimbriimonadaceae</taxon>
        <taxon>Fimbriimonas</taxon>
    </lineage>
</organism>
<dbReference type="STRING" id="661478.OP10G_0525"/>
<reference evidence="3 4" key="1">
    <citation type="journal article" date="2014" name="PLoS ONE">
        <title>The first complete genome sequence of the class fimbriimonadia in the phylum armatimonadetes.</title>
        <authorList>
            <person name="Hu Z.Y."/>
            <person name="Wang Y.Z."/>
            <person name="Im W.T."/>
            <person name="Wang S.Y."/>
            <person name="Zhao G.P."/>
            <person name="Zheng H.J."/>
            <person name="Quan Z.X."/>
        </authorList>
    </citation>
    <scope>NUCLEOTIDE SEQUENCE [LARGE SCALE GENOMIC DNA]</scope>
    <source>
        <strain evidence="3">Gsoil 348</strain>
    </source>
</reference>
<gene>
    <name evidence="3" type="ORF">OP10G_0525</name>
</gene>
<feature type="region of interest" description="Disordered" evidence="1">
    <location>
        <begin position="36"/>
        <end position="71"/>
    </location>
</feature>
<keyword evidence="4" id="KW-1185">Reference proteome</keyword>
<feature type="chain" id="PRO_5001654039" description="Lipoprotein" evidence="2">
    <location>
        <begin position="22"/>
        <end position="71"/>
    </location>
</feature>
<dbReference type="Proteomes" id="UP000027982">
    <property type="component" value="Chromosome"/>
</dbReference>